<keyword evidence="3" id="KW-1185">Reference proteome</keyword>
<comment type="caution">
    <text evidence="2">The sequence shown here is derived from an EMBL/GenBank/DDBJ whole genome shotgun (WGS) entry which is preliminary data.</text>
</comment>
<evidence type="ECO:0000313" key="2">
    <source>
        <dbReference type="EMBL" id="OMO86959.1"/>
    </source>
</evidence>
<sequence>MPLKVASTRYSLVKGERIVRSVLTTRLPAWRASHFSYSPRRKGFVGFLKWWEEAASNIANFGNEGDPIEIWNQAVAEFIEFEEGTMSTNRPQELRTNQQAWRSSTSKGLHQA</sequence>
<reference evidence="3" key="1">
    <citation type="submission" date="2013-09" db="EMBL/GenBank/DDBJ databases">
        <title>Corchorus olitorius genome sequencing.</title>
        <authorList>
            <person name="Alam M."/>
            <person name="Haque M.S."/>
            <person name="Islam M.S."/>
            <person name="Emdad E.M."/>
            <person name="Islam M.M."/>
            <person name="Ahmed B."/>
            <person name="Halim A."/>
            <person name="Hossen Q.M.M."/>
            <person name="Hossain M.Z."/>
            <person name="Ahmed R."/>
            <person name="Khan M.M."/>
            <person name="Islam R."/>
            <person name="Rashid M.M."/>
            <person name="Khan S.A."/>
            <person name="Rahman M.S."/>
            <person name="Alam M."/>
            <person name="Yahiya A.S."/>
            <person name="Khan M.S."/>
            <person name="Azam M.S."/>
            <person name="Haque T."/>
            <person name="Lashkar M.Z.H."/>
            <person name="Akhand A.I."/>
            <person name="Morshed G."/>
            <person name="Roy S."/>
            <person name="Uddin K.S."/>
            <person name="Rabeya T."/>
            <person name="Hossain A.S."/>
            <person name="Chowdhury A."/>
            <person name="Snigdha A.R."/>
            <person name="Mortoza M.S."/>
            <person name="Matin S.A."/>
            <person name="Hoque S.M.E."/>
            <person name="Islam M.K."/>
            <person name="Roy D.K."/>
            <person name="Haider R."/>
            <person name="Moosa M.M."/>
            <person name="Elias S.M."/>
            <person name="Hasan A.M."/>
            <person name="Jahan S."/>
            <person name="Shafiuddin M."/>
            <person name="Mahmood N."/>
            <person name="Shommy N.S."/>
        </authorList>
    </citation>
    <scope>NUCLEOTIDE SEQUENCE [LARGE SCALE GENOMIC DNA]</scope>
    <source>
        <strain evidence="3">cv. O-4</strain>
    </source>
</reference>
<proteinExistence type="predicted"/>
<feature type="region of interest" description="Disordered" evidence="1">
    <location>
        <begin position="83"/>
        <end position="112"/>
    </location>
</feature>
<organism evidence="2 3">
    <name type="scientific">Corchorus olitorius</name>
    <dbReference type="NCBI Taxonomy" id="93759"/>
    <lineage>
        <taxon>Eukaryota</taxon>
        <taxon>Viridiplantae</taxon>
        <taxon>Streptophyta</taxon>
        <taxon>Embryophyta</taxon>
        <taxon>Tracheophyta</taxon>
        <taxon>Spermatophyta</taxon>
        <taxon>Magnoliopsida</taxon>
        <taxon>eudicotyledons</taxon>
        <taxon>Gunneridae</taxon>
        <taxon>Pentapetalae</taxon>
        <taxon>rosids</taxon>
        <taxon>malvids</taxon>
        <taxon>Malvales</taxon>
        <taxon>Malvaceae</taxon>
        <taxon>Grewioideae</taxon>
        <taxon>Apeibeae</taxon>
        <taxon>Corchorus</taxon>
    </lineage>
</organism>
<accession>A0A1R3IWJ8</accession>
<name>A0A1R3IWJ8_9ROSI</name>
<protein>
    <submittedName>
        <fullName evidence="2">Mitochondrial chaperone BCS1</fullName>
    </submittedName>
</protein>
<gene>
    <name evidence="2" type="ORF">COLO4_20839</name>
</gene>
<dbReference type="Proteomes" id="UP000187203">
    <property type="component" value="Unassembled WGS sequence"/>
</dbReference>
<dbReference type="EMBL" id="AWUE01017469">
    <property type="protein sequence ID" value="OMO86959.1"/>
    <property type="molecule type" value="Genomic_DNA"/>
</dbReference>
<evidence type="ECO:0000256" key="1">
    <source>
        <dbReference type="SAM" id="MobiDB-lite"/>
    </source>
</evidence>
<evidence type="ECO:0000313" key="3">
    <source>
        <dbReference type="Proteomes" id="UP000187203"/>
    </source>
</evidence>
<feature type="compositionally biased region" description="Polar residues" evidence="1">
    <location>
        <begin position="85"/>
        <end position="112"/>
    </location>
</feature>
<dbReference type="AlphaFoldDB" id="A0A1R3IWJ8"/>
<dbReference type="OrthoDB" id="1742926at2759"/>